<name>A0A7Y0EV16_9BIFI</name>
<dbReference type="PANTHER" id="PTHR22901:SF0">
    <property type="entry name" value="SIALATE O-ACETYLESTERASE"/>
    <property type="match status" value="1"/>
</dbReference>
<evidence type="ECO:0000256" key="2">
    <source>
        <dbReference type="SAM" id="SignalP"/>
    </source>
</evidence>
<dbReference type="AlphaFoldDB" id="A0A7Y0EV16"/>
<evidence type="ECO:0000259" key="3">
    <source>
        <dbReference type="Pfam" id="PF03629"/>
    </source>
</evidence>
<dbReference type="Proteomes" id="UP000529710">
    <property type="component" value="Unassembled WGS sequence"/>
</dbReference>
<dbReference type="InterPro" id="IPR039329">
    <property type="entry name" value="SIAE"/>
</dbReference>
<proteinExistence type="predicted"/>
<evidence type="ECO:0000256" key="1">
    <source>
        <dbReference type="ARBA" id="ARBA00022801"/>
    </source>
</evidence>
<dbReference type="EMBL" id="JAAIIF010000018">
    <property type="protein sequence ID" value="NMM96909.1"/>
    <property type="molecule type" value="Genomic_DNA"/>
</dbReference>
<dbReference type="GO" id="GO:0001681">
    <property type="term" value="F:sialate O-acetylesterase activity"/>
    <property type="evidence" value="ECO:0007669"/>
    <property type="project" value="InterPro"/>
</dbReference>
<keyword evidence="2" id="KW-0732">Signal</keyword>
<dbReference type="PANTHER" id="PTHR22901">
    <property type="entry name" value="SIALATE O-ACETYLESTERASE"/>
    <property type="match status" value="1"/>
</dbReference>
<dbReference type="SUPFAM" id="SSF52266">
    <property type="entry name" value="SGNH hydrolase"/>
    <property type="match status" value="1"/>
</dbReference>
<dbReference type="Pfam" id="PF03629">
    <property type="entry name" value="SASA"/>
    <property type="match status" value="1"/>
</dbReference>
<dbReference type="GO" id="GO:0005975">
    <property type="term" value="P:carbohydrate metabolic process"/>
    <property type="evidence" value="ECO:0007669"/>
    <property type="project" value="TreeGrafter"/>
</dbReference>
<protein>
    <submittedName>
        <fullName evidence="4">Sialic acid-specific 9-O-acetylesterase</fullName>
    </submittedName>
</protein>
<accession>A0A7Y0EV16</accession>
<feature type="signal peptide" evidence="2">
    <location>
        <begin position="1"/>
        <end position="28"/>
    </location>
</feature>
<organism evidence="4 5">
    <name type="scientific">Bifidobacterium erythrocebi</name>
    <dbReference type="NCBI Taxonomy" id="2675325"/>
    <lineage>
        <taxon>Bacteria</taxon>
        <taxon>Bacillati</taxon>
        <taxon>Actinomycetota</taxon>
        <taxon>Actinomycetes</taxon>
        <taxon>Bifidobacteriales</taxon>
        <taxon>Bifidobacteriaceae</taxon>
        <taxon>Bifidobacterium</taxon>
    </lineage>
</organism>
<keyword evidence="5" id="KW-1185">Reference proteome</keyword>
<sequence length="523" mass="57505">MKSFRTNHGAACCVLLVLALLLPLCVTAQPSSAQASETTLATKQDSSVTVKLPTYYSNGMVFQRDKPINITGELRNIAYSNIDWSKLSATLSMDDKQHTGSVASSHEAKFTIRIPKVPANQHPYKLTLQYQGKLLKTLTRVYVGDVFVAAGQSNMEVNYRQYYNSKNVKVNPNDSPQGVFKYKDLPETIDDPNVHFVVAKQDAQSSQFPVADENKSSWSEATKENSIRLSYLAQFFARELRTTSPNIPIGIIQTAWGGTAISRHVKGGDIYKNHIAPLQGYHVAGVLWYQGCDDAANNATALAYESQFTALINQYRKVFDDATLPFLYVQLARWDGHQYTQIVRQAQLSALDNPNLSNAKNVAMTVSIDTDKGTAETIHPLGKEILAKRMADQWQAMRRKKTVPSGPIVSSATRDEKGNVTISFKAGTAQGLQAMEPDYSLKASAAKVASPTDDALDGFEVADSSGKFSTATAKIRGNQVVVSSDDVDRITQVRYLWSGSPDCDSILYNRRQLPASPFIVAIP</sequence>
<feature type="chain" id="PRO_5038496271" evidence="2">
    <location>
        <begin position="29"/>
        <end position="523"/>
    </location>
</feature>
<dbReference type="RefSeq" id="WP_240944988.1">
    <property type="nucleotide sequence ID" value="NZ_JAAIIF010000018.1"/>
</dbReference>
<gene>
    <name evidence="4" type="ORF">G1C98_1647</name>
</gene>
<evidence type="ECO:0000313" key="5">
    <source>
        <dbReference type="Proteomes" id="UP000529710"/>
    </source>
</evidence>
<feature type="domain" description="Sialate O-acetylesterase" evidence="3">
    <location>
        <begin position="144"/>
        <end position="383"/>
    </location>
</feature>
<dbReference type="Gene3D" id="3.40.50.1110">
    <property type="entry name" value="SGNH hydrolase"/>
    <property type="match status" value="1"/>
</dbReference>
<reference evidence="4 5" key="1">
    <citation type="submission" date="2020-02" db="EMBL/GenBank/DDBJ databases">
        <title>Characterization of phylogenetic diversity of novel bifidobacterial species isolated in Czech ZOOs.</title>
        <authorList>
            <person name="Lugli G.A."/>
            <person name="Vera N.B."/>
            <person name="Ventura M."/>
        </authorList>
    </citation>
    <scope>NUCLEOTIDE SEQUENCE [LARGE SCALE GENOMIC DNA]</scope>
    <source>
        <strain evidence="4 5">DSM 109960</strain>
    </source>
</reference>
<dbReference type="InterPro" id="IPR036514">
    <property type="entry name" value="SGNH_hydro_sf"/>
</dbReference>
<evidence type="ECO:0000313" key="4">
    <source>
        <dbReference type="EMBL" id="NMM96909.1"/>
    </source>
</evidence>
<comment type="caution">
    <text evidence="4">The sequence shown here is derived from an EMBL/GenBank/DDBJ whole genome shotgun (WGS) entry which is preliminary data.</text>
</comment>
<dbReference type="InterPro" id="IPR005181">
    <property type="entry name" value="SASA"/>
</dbReference>
<keyword evidence="1" id="KW-0378">Hydrolase</keyword>